<comment type="caution">
    <text evidence="14">The sequence shown here is derived from an EMBL/GenBank/DDBJ whole genome shotgun (WGS) entry which is preliminary data.</text>
</comment>
<keyword evidence="14" id="KW-0067">ATP-binding</keyword>
<evidence type="ECO:0000256" key="3">
    <source>
        <dbReference type="ARBA" id="ARBA00012438"/>
    </source>
</evidence>
<evidence type="ECO:0000256" key="5">
    <source>
        <dbReference type="ARBA" id="ARBA00022553"/>
    </source>
</evidence>
<feature type="domain" description="Response regulatory" evidence="13">
    <location>
        <begin position="818"/>
        <end position="939"/>
    </location>
</feature>
<comment type="similarity">
    <text evidence="2">In the N-terminal section; belongs to the phytochrome family.</text>
</comment>
<proteinExistence type="inferred from homology"/>
<dbReference type="Gene3D" id="3.30.450.20">
    <property type="entry name" value="PAS domain"/>
    <property type="match status" value="2"/>
</dbReference>
<sequence>MLDRFKDTEKVQEVLMQAQTGLWVIELEYAKAPRLYADPVMEELLGLENPLTPEECYQFWYERIEPPYRPIIQAAVEKISQSEHAEVQYPWFHPKWGRIFIRCGGAKDENFQKGTCLRGYHQNITNTVMLKHEYDTVLTAAQMAISQIYTLVISIDFPKTEYKCIHYSGSVLKLDSQGAFRNFYQQMIQKMPAEDKAIFDRLLDISTYEDKAYMDGTFRLCDDMGQLHYYTYYSARIQQELEGRLLITVRNVDDKQEAKRREEVLTNLCQCYYSIYLFDLEKNTEEPIWQEEMIARQQEFPKGSLDTYYSKFVDHYVVEEDQEKMRRAGTPQFLRQTLSHEQPVYDVDFRRLYPDRVEWVRARFSVAELKDGQVTKVVFANMNINEQKIKELEEEQKQKLYFEYQNIIRGLTSFYHSVFYIDLVEQTFQSYNWLKDLSARMGQRNDYHELIRTCAQSFIRKEDQAAFMKNLSAEEISRRIRSGETIYSVEFQRDYGGFYGWMRIHIILAESRNGVPEKIIMASHSVEEEKEQEEQNRKALRAAYETAQNANEAKSNFLAQMSHDIRTPMNAIMGMASIASTQIHDPEKVRECLTKIAVSSKYLLGLINEILDMSRIEKGKLDLSEEPFSLTEWMETLAAITRSEAQSKNQNIEFQKEQVVHDRLLGDAGRLRQVLINLIDNAVKYTKPGGNIKVTVKETAAPAQGGGRFIFSVEDTGIGMDKDFLEHVFLPFSRADDPQVRRMQGTGLGMSIAQGIVSAMQGDIRVESEKGKGSCFTVIVNLKLNDSGQTPADKKQDVLDMGNDVRSASRMEQRAGMRILLAEDNALNMEIAQTILHDAGFIVEGVENGLKALETFSSSAPSTYQAILMDLQMPVMNGYTAAREIRRCGHPQAGSIPIIALTANAFAEDIAKSLAAGMTDHVSKPIDYETLIAILDRGIHLG</sequence>
<dbReference type="Gene3D" id="3.40.50.2300">
    <property type="match status" value="1"/>
</dbReference>
<dbReference type="Pfam" id="PF02518">
    <property type="entry name" value="HATPase_c"/>
    <property type="match status" value="1"/>
</dbReference>
<name>A0A9J6QUB6_9FIRM</name>
<keyword evidence="11" id="KW-0175">Coiled coil</keyword>
<dbReference type="CDD" id="cd17546">
    <property type="entry name" value="REC_hyHK_CKI1_RcsC-like"/>
    <property type="match status" value="1"/>
</dbReference>
<dbReference type="SMART" id="SM00448">
    <property type="entry name" value="REC"/>
    <property type="match status" value="1"/>
</dbReference>
<organism evidence="14 15">
    <name type="scientific">Hominibacterium faecale</name>
    <dbReference type="NCBI Taxonomy" id="2839743"/>
    <lineage>
        <taxon>Bacteria</taxon>
        <taxon>Bacillati</taxon>
        <taxon>Bacillota</taxon>
        <taxon>Clostridia</taxon>
        <taxon>Peptostreptococcales</taxon>
        <taxon>Anaerovoracaceae</taxon>
        <taxon>Hominibacterium</taxon>
    </lineage>
</organism>
<evidence type="ECO:0000256" key="2">
    <source>
        <dbReference type="ARBA" id="ARBA00006402"/>
    </source>
</evidence>
<dbReference type="InterPro" id="IPR036097">
    <property type="entry name" value="HisK_dim/P_sf"/>
</dbReference>
<evidence type="ECO:0000256" key="10">
    <source>
        <dbReference type="PROSITE-ProRule" id="PRU00169"/>
    </source>
</evidence>
<dbReference type="InterPro" id="IPR005467">
    <property type="entry name" value="His_kinase_dom"/>
</dbReference>
<dbReference type="InterPro" id="IPR003594">
    <property type="entry name" value="HATPase_dom"/>
</dbReference>
<dbReference type="EC" id="2.7.13.3" evidence="3"/>
<gene>
    <name evidence="14" type="ORF">OBO34_08860</name>
</gene>
<dbReference type="RefSeq" id="WP_253019892.1">
    <property type="nucleotide sequence ID" value="NZ_JAOSHN010000003.1"/>
</dbReference>
<dbReference type="InterPro" id="IPR001789">
    <property type="entry name" value="Sig_transdc_resp-reg_receiver"/>
</dbReference>
<dbReference type="SUPFAM" id="SSF55874">
    <property type="entry name" value="ATPase domain of HSP90 chaperone/DNA topoisomerase II/histidine kinase"/>
    <property type="match status" value="1"/>
</dbReference>
<dbReference type="Proteomes" id="UP001065549">
    <property type="component" value="Unassembled WGS sequence"/>
</dbReference>
<dbReference type="CDD" id="cd16922">
    <property type="entry name" value="HATPase_EvgS-ArcB-TorS-like"/>
    <property type="match status" value="1"/>
</dbReference>
<dbReference type="SUPFAM" id="SSF52172">
    <property type="entry name" value="CheY-like"/>
    <property type="match status" value="1"/>
</dbReference>
<evidence type="ECO:0000259" key="13">
    <source>
        <dbReference type="PROSITE" id="PS50110"/>
    </source>
</evidence>
<evidence type="ECO:0000256" key="7">
    <source>
        <dbReference type="ARBA" id="ARBA00023012"/>
    </source>
</evidence>
<evidence type="ECO:0000256" key="9">
    <source>
        <dbReference type="ARBA" id="ARBA00074306"/>
    </source>
</evidence>
<evidence type="ECO:0000256" key="1">
    <source>
        <dbReference type="ARBA" id="ARBA00000085"/>
    </source>
</evidence>
<evidence type="ECO:0000313" key="14">
    <source>
        <dbReference type="EMBL" id="MCU7378467.1"/>
    </source>
</evidence>
<dbReference type="PROSITE" id="PS50109">
    <property type="entry name" value="HIS_KIN"/>
    <property type="match status" value="1"/>
</dbReference>
<dbReference type="SUPFAM" id="SSF47384">
    <property type="entry name" value="Homodimeric domain of signal transducing histidine kinase"/>
    <property type="match status" value="1"/>
</dbReference>
<dbReference type="GO" id="GO:0000155">
    <property type="term" value="F:phosphorelay sensor kinase activity"/>
    <property type="evidence" value="ECO:0007669"/>
    <property type="project" value="InterPro"/>
</dbReference>
<keyword evidence="14" id="KW-0547">Nucleotide-binding</keyword>
<evidence type="ECO:0000256" key="8">
    <source>
        <dbReference type="ARBA" id="ARBA00024867"/>
    </source>
</evidence>
<dbReference type="Gene3D" id="1.10.287.130">
    <property type="match status" value="1"/>
</dbReference>
<feature type="coiled-coil region" evidence="11">
    <location>
        <begin position="523"/>
        <end position="550"/>
    </location>
</feature>
<evidence type="ECO:0000313" key="15">
    <source>
        <dbReference type="Proteomes" id="UP001065549"/>
    </source>
</evidence>
<dbReference type="FunFam" id="3.30.565.10:FF:000010">
    <property type="entry name" value="Sensor histidine kinase RcsC"/>
    <property type="match status" value="1"/>
</dbReference>
<evidence type="ECO:0000259" key="12">
    <source>
        <dbReference type="PROSITE" id="PS50109"/>
    </source>
</evidence>
<feature type="domain" description="Histidine kinase" evidence="12">
    <location>
        <begin position="560"/>
        <end position="784"/>
    </location>
</feature>
<comment type="function">
    <text evidence="8">May play the central regulatory role in sporulation. It may be an element of the effector pathway responsible for the activation of sporulation genes in response to nutritional stress. Spo0A may act in concert with spo0H (a sigma factor) to control the expression of some genes that are critical to the sporulation process.</text>
</comment>
<dbReference type="PRINTS" id="PR00344">
    <property type="entry name" value="BCTRLSENSOR"/>
</dbReference>
<dbReference type="InterPro" id="IPR004358">
    <property type="entry name" value="Sig_transdc_His_kin-like_C"/>
</dbReference>
<dbReference type="Pfam" id="PF00072">
    <property type="entry name" value="Response_reg"/>
    <property type="match status" value="1"/>
</dbReference>
<evidence type="ECO:0000256" key="4">
    <source>
        <dbReference type="ARBA" id="ARBA00018672"/>
    </source>
</evidence>
<accession>A0A9J6QUB6</accession>
<dbReference type="InterPro" id="IPR036890">
    <property type="entry name" value="HATPase_C_sf"/>
</dbReference>
<comment type="catalytic activity">
    <reaction evidence="1">
        <text>ATP + protein L-histidine = ADP + protein N-phospho-L-histidine.</text>
        <dbReference type="EC" id="2.7.13.3"/>
    </reaction>
</comment>
<feature type="modified residue" description="4-aspartylphosphate" evidence="10">
    <location>
        <position position="870"/>
    </location>
</feature>
<keyword evidence="6" id="KW-0418">Kinase</keyword>
<dbReference type="InterPro" id="IPR003661">
    <property type="entry name" value="HisK_dim/P_dom"/>
</dbReference>
<keyword evidence="5 10" id="KW-0597">Phosphoprotein</keyword>
<dbReference type="EMBL" id="JAOSHN010000003">
    <property type="protein sequence ID" value="MCU7378467.1"/>
    <property type="molecule type" value="Genomic_DNA"/>
</dbReference>
<dbReference type="GO" id="GO:0005524">
    <property type="term" value="F:ATP binding"/>
    <property type="evidence" value="ECO:0007669"/>
    <property type="project" value="UniProtKB-KW"/>
</dbReference>
<evidence type="ECO:0000256" key="11">
    <source>
        <dbReference type="SAM" id="Coils"/>
    </source>
</evidence>
<dbReference type="PANTHER" id="PTHR45339">
    <property type="entry name" value="HYBRID SIGNAL TRANSDUCTION HISTIDINE KINASE J"/>
    <property type="match status" value="1"/>
</dbReference>
<reference evidence="14" key="1">
    <citation type="submission" date="2022-09" db="EMBL/GenBank/DDBJ databases">
        <title>Culturomic study of gut microbiota in children with autism spectrum disorder.</title>
        <authorList>
            <person name="Efimov B.A."/>
            <person name="Chaplin A.V."/>
            <person name="Sokolova S.R."/>
            <person name="Pikina A.P."/>
            <person name="Korzhanova M."/>
            <person name="Belova V."/>
            <person name="Korostin D."/>
        </authorList>
    </citation>
    <scope>NUCLEOTIDE SEQUENCE</scope>
    <source>
        <strain evidence="14">ASD5510</strain>
    </source>
</reference>
<dbReference type="SMART" id="SM00387">
    <property type="entry name" value="HATPase_c"/>
    <property type="match status" value="1"/>
</dbReference>
<dbReference type="CDD" id="cd00082">
    <property type="entry name" value="HisKA"/>
    <property type="match status" value="1"/>
</dbReference>
<evidence type="ECO:0000256" key="6">
    <source>
        <dbReference type="ARBA" id="ARBA00022777"/>
    </source>
</evidence>
<keyword evidence="15" id="KW-1185">Reference proteome</keyword>
<dbReference type="AlphaFoldDB" id="A0A9J6QUB6"/>
<dbReference type="SMART" id="SM00388">
    <property type="entry name" value="HisKA"/>
    <property type="match status" value="1"/>
</dbReference>
<protein>
    <recommendedName>
        <fullName evidence="9">Circadian input-output histidine kinase CikA</fullName>
        <ecNumber evidence="3">2.7.13.3</ecNumber>
    </recommendedName>
    <alternativeName>
        <fullName evidence="4">Stage 0 sporulation protein A homolog</fullName>
    </alternativeName>
</protein>
<dbReference type="PROSITE" id="PS50110">
    <property type="entry name" value="RESPONSE_REGULATORY"/>
    <property type="match status" value="1"/>
</dbReference>
<dbReference type="Pfam" id="PF00512">
    <property type="entry name" value="HisKA"/>
    <property type="match status" value="1"/>
</dbReference>
<dbReference type="InterPro" id="IPR011006">
    <property type="entry name" value="CheY-like_superfamily"/>
</dbReference>
<dbReference type="Gene3D" id="3.30.565.10">
    <property type="entry name" value="Histidine kinase-like ATPase, C-terminal domain"/>
    <property type="match status" value="1"/>
</dbReference>
<keyword evidence="7" id="KW-0902">Two-component regulatory system</keyword>
<keyword evidence="6" id="KW-0808">Transferase</keyword>
<dbReference type="PANTHER" id="PTHR45339:SF5">
    <property type="entry name" value="HISTIDINE KINASE"/>
    <property type="match status" value="1"/>
</dbReference>